<dbReference type="Pfam" id="PF15613">
    <property type="entry name" value="WSD"/>
    <property type="match status" value="1"/>
</dbReference>
<dbReference type="InterPro" id="IPR013136">
    <property type="entry name" value="WSTF_Acf1_Cbp146"/>
</dbReference>
<comment type="caution">
    <text evidence="9">The sequence shown here is derived from an EMBL/GenBank/DDBJ whole genome shotgun (WGS) entry which is preliminary data.</text>
</comment>
<evidence type="ECO:0000259" key="8">
    <source>
        <dbReference type="PROSITE" id="PS51136"/>
    </source>
</evidence>
<dbReference type="Pfam" id="PF02791">
    <property type="entry name" value="DDT"/>
    <property type="match status" value="1"/>
</dbReference>
<protein>
    <recommendedName>
        <fullName evidence="11">DDT domain-containing protein</fullName>
    </recommendedName>
</protein>
<dbReference type="InterPro" id="IPR028941">
    <property type="entry name" value="WHIM2_dom"/>
</dbReference>
<feature type="coiled-coil region" evidence="5">
    <location>
        <begin position="321"/>
        <end position="357"/>
    </location>
</feature>
<evidence type="ECO:0008006" key="11">
    <source>
        <dbReference type="Google" id="ProtNLM"/>
    </source>
</evidence>
<accession>A0ABP9ZE62</accession>
<feature type="region of interest" description="Disordered" evidence="6">
    <location>
        <begin position="496"/>
        <end position="528"/>
    </location>
</feature>
<evidence type="ECO:0000313" key="9">
    <source>
        <dbReference type="EMBL" id="GAA5817351.1"/>
    </source>
</evidence>
<organism evidence="9 10">
    <name type="scientific">Mucor flavus</name>
    <dbReference type="NCBI Taxonomy" id="439312"/>
    <lineage>
        <taxon>Eukaryota</taxon>
        <taxon>Fungi</taxon>
        <taxon>Fungi incertae sedis</taxon>
        <taxon>Mucoromycota</taxon>
        <taxon>Mucoromycotina</taxon>
        <taxon>Mucoromycetes</taxon>
        <taxon>Mucorales</taxon>
        <taxon>Mucorineae</taxon>
        <taxon>Mucoraceae</taxon>
        <taxon>Mucor</taxon>
    </lineage>
</organism>
<dbReference type="Pfam" id="PF10537">
    <property type="entry name" value="WAC_Acf1_DNA_bd"/>
    <property type="match status" value="1"/>
</dbReference>
<dbReference type="EMBL" id="BAABUK010000041">
    <property type="protein sequence ID" value="GAA5817351.1"/>
    <property type="molecule type" value="Genomic_DNA"/>
</dbReference>
<feature type="domain" description="DDT" evidence="7">
    <location>
        <begin position="415"/>
        <end position="478"/>
    </location>
</feature>
<dbReference type="PANTHER" id="PTHR32075">
    <property type="entry name" value="ISWI CHROMATIN-REMODELING COMPLEX SUBUNIT YPL216W-RELATED"/>
    <property type="match status" value="1"/>
</dbReference>
<dbReference type="InterPro" id="IPR028942">
    <property type="entry name" value="WHIM1_dom"/>
</dbReference>
<feature type="compositionally biased region" description="Acidic residues" evidence="6">
    <location>
        <begin position="496"/>
        <end position="512"/>
    </location>
</feature>
<evidence type="ECO:0000256" key="6">
    <source>
        <dbReference type="SAM" id="MobiDB-lite"/>
    </source>
</evidence>
<keyword evidence="10" id="KW-1185">Reference proteome</keyword>
<dbReference type="Pfam" id="PF15612">
    <property type="entry name" value="WHIM1"/>
    <property type="match status" value="1"/>
</dbReference>
<evidence type="ECO:0000256" key="3">
    <source>
        <dbReference type="ARBA" id="ARBA00023242"/>
    </source>
</evidence>
<keyword evidence="2 5" id="KW-0175">Coiled coil</keyword>
<sequence length="970" mass="113787">MPLLNKQRVPLAPNIPYDPKRQRKEVWELRFTNELFTSYEFISYINKLTMYRQPIWECEATGRQNLTYEQALESEKTEHDRAEFKFCRPLRIHILNRIKFQTVRLDTLVNDVYSYFKTNFVAGETVHCKLNGYNYLARIVQVLPKRSNDYQRLLTWTKKSVESSSISNSESEDDSNVPRQPNGRLRFPDAFLHPTPQSPSHSENDSMPDPQSDHDADTCQYKVQLVDERDQPLENCTRIVESIDIKREKNVFNRSNVQCFIRECSYKDNYSNAPWLIKAAIASSYEIDTRLPEHLQQLQDKVFEKTSKKRKIVVPTKTPNEREAEKRARKEESLLQKAKLKEERERLREEKKKQAAVKYPLEDLDLPIYRKDPNLNWLLIDMSPLNFDVKDATIPYPSGGRAPRPKPHNDSAIPPELFDSFLSIWAFLTVFAEPLKVSAYSVDEFERALFHNSHQPKATVLVEYNACLLNVIINERKEDTINEIINGEVMETYVESLEEDNEKDGSDDEDQDNEKCGNGSKLKNDIPDTSVLPKVERGWRDKEHLRISQKWDHKELRANYDRRGWETSLIGCLNDVATPDLIPDLDGLLRHLVPRIGSTAADREKKYPTLSIKQKLDIMHFLVDVVNESNLIKNYMEYCQEQLSEFRKQKVELNKESKALSIRRIEMDKRDKAEKSEETSDDDDSDDTSDSDDSENESHDNSDIDSDSSERRIANRERRHLSRQEKLKKKQREREEMETQRKKMYAEQREVAKAKNQEQRIKASERRKLEEEERILKKKEEHLEKSMRKYMTLRIRPLGKDRFNNRYFYLDNVGVANTHGSGRLYISSPTDGDIQMMMERDLVADLPDQPWGYGGGCWFILKLMREQGLTEESIWLENRMNELNKGNASEYRGWWKYYSDPEEIQQLLSWLNPKGFREHKLKCELAKQEANIIKSMKKRAHALTKTEAITKRATRAKSSVHSDSTWSSKA</sequence>
<feature type="domain" description="WAC" evidence="8">
    <location>
        <begin position="24"/>
        <end position="132"/>
    </location>
</feature>
<keyword evidence="3 4" id="KW-0539">Nucleus</keyword>
<proteinExistence type="predicted"/>
<dbReference type="PANTHER" id="PTHR32075:SF6">
    <property type="entry name" value="ISWI CHROMATIN-REMODELING COMPLEX SUBUNIT YPL216W-RELATED"/>
    <property type="match status" value="1"/>
</dbReference>
<feature type="compositionally biased region" description="Acidic residues" evidence="6">
    <location>
        <begin position="679"/>
        <end position="695"/>
    </location>
</feature>
<evidence type="ECO:0000259" key="7">
    <source>
        <dbReference type="PROSITE" id="PS50827"/>
    </source>
</evidence>
<dbReference type="PROSITE" id="PS51136">
    <property type="entry name" value="WAC"/>
    <property type="match status" value="1"/>
</dbReference>
<evidence type="ECO:0000256" key="2">
    <source>
        <dbReference type="ARBA" id="ARBA00023054"/>
    </source>
</evidence>
<gene>
    <name evidence="9" type="ORF">MFLAVUS_010895</name>
</gene>
<dbReference type="Proteomes" id="UP001473302">
    <property type="component" value="Unassembled WGS sequence"/>
</dbReference>
<feature type="compositionally biased region" description="Basic residues" evidence="6">
    <location>
        <begin position="717"/>
        <end position="731"/>
    </location>
</feature>
<feature type="coiled-coil region" evidence="5">
    <location>
        <begin position="636"/>
        <end position="663"/>
    </location>
</feature>
<feature type="compositionally biased region" description="Basic and acidic residues" evidence="6">
    <location>
        <begin position="732"/>
        <end position="768"/>
    </location>
</feature>
<reference evidence="9 10" key="1">
    <citation type="submission" date="2024-04" db="EMBL/GenBank/DDBJ databases">
        <title>genome sequences of Mucor flavus KT1a and Helicostylum pulchrum KT1b strains isolated from the surface of a dry-aged beef.</title>
        <authorList>
            <person name="Toyotome T."/>
            <person name="Hosono M."/>
            <person name="Torimaru M."/>
            <person name="Fukuda K."/>
            <person name="Mikami N."/>
        </authorList>
    </citation>
    <scope>NUCLEOTIDE SEQUENCE [LARGE SCALE GENOMIC DNA]</scope>
    <source>
        <strain evidence="9 10">KT1a</strain>
    </source>
</reference>
<feature type="region of interest" description="Disordered" evidence="6">
    <location>
        <begin position="669"/>
        <end position="768"/>
    </location>
</feature>
<evidence type="ECO:0000313" key="10">
    <source>
        <dbReference type="Proteomes" id="UP001473302"/>
    </source>
</evidence>
<comment type="subcellular location">
    <subcellularLocation>
        <location evidence="1 4">Nucleus</location>
    </subcellularLocation>
</comment>
<feature type="compositionally biased region" description="Basic and acidic residues" evidence="6">
    <location>
        <begin position="696"/>
        <end position="716"/>
    </location>
</feature>
<dbReference type="InterPro" id="IPR018501">
    <property type="entry name" value="DDT_dom"/>
</dbReference>
<feature type="compositionally biased region" description="Basic and acidic residues" evidence="6">
    <location>
        <begin position="669"/>
        <end position="678"/>
    </location>
</feature>
<feature type="region of interest" description="Disordered" evidence="6">
    <location>
        <begin position="164"/>
        <end position="216"/>
    </location>
</feature>
<name>A0ABP9ZE62_9FUNG</name>
<dbReference type="PROSITE" id="PS50827">
    <property type="entry name" value="DDT"/>
    <property type="match status" value="1"/>
</dbReference>
<evidence type="ECO:0000256" key="1">
    <source>
        <dbReference type="ARBA" id="ARBA00004123"/>
    </source>
</evidence>
<evidence type="ECO:0000256" key="4">
    <source>
        <dbReference type="PROSITE-ProRule" id="PRU00475"/>
    </source>
</evidence>
<evidence type="ECO:0000256" key="5">
    <source>
        <dbReference type="SAM" id="Coils"/>
    </source>
</evidence>